<keyword evidence="4 10" id="KW-0436">Ligase</keyword>
<comment type="caution">
    <text evidence="12">The sequence shown here is derived from an EMBL/GenBank/DDBJ whole genome shotgun (WGS) entry which is preliminary data.</text>
</comment>
<dbReference type="eggNOG" id="COG3572">
    <property type="taxonomic scope" value="Bacteria"/>
</dbReference>
<proteinExistence type="inferred from homology"/>
<sequence length="458" mass="52640">MARDTVDDTLINKFDDLVHYLAEGEKPETQWRIGTEHEKFPFLVDGYQPVPYDGEKSIYALLKGMQSRLGWEPIMDEDNLIGLSEPNGQGAISLEPGGQFELSGAPLQTVHQTCYEVQNHFSHLKHVAEPLKISFLGVGGSPKWRLNETPKMPKSRYAIMTNYMPKVGQYGLDMMYRTSTIQVNLDFASESDMRTKMQVAMKLQSLATALFASSPFTEAKPNGFISWRSQIWSDTDNQRSGILPFVFHENFGFADYANWALDVPMYFVVRNGHYHDCTHITFRQFMNGALKHDIAGIIPNLGDWVNHLSTLFPEVRLKRFLEMRGADGGSFDHICALPAFWVGLLYDKDTLAQIETMTKDWQYDEVQSMRQSVPRFGLNTKFRNMTLMDLAREVIPLAQTGLKNRQYTDAEGRDETQYLAPLEEFLNKGKTKSDLLLERYRTDWNQSIEPIFQEESYW</sequence>
<dbReference type="Pfam" id="PF04107">
    <property type="entry name" value="GCS2"/>
    <property type="match status" value="1"/>
</dbReference>
<dbReference type="OrthoDB" id="9780152at2"/>
<name>J0ZLS4_9HYPH</name>
<evidence type="ECO:0000256" key="5">
    <source>
        <dbReference type="ARBA" id="ARBA00022684"/>
    </source>
</evidence>
<keyword evidence="8" id="KW-0809">Transit peptide</keyword>
<organism evidence="12 13">
    <name type="scientific">Bartonella tamiae Th239</name>
    <dbReference type="NCBI Taxonomy" id="1094558"/>
    <lineage>
        <taxon>Bacteria</taxon>
        <taxon>Pseudomonadati</taxon>
        <taxon>Pseudomonadota</taxon>
        <taxon>Alphaproteobacteria</taxon>
        <taxon>Hyphomicrobiales</taxon>
        <taxon>Bartonellaceae</taxon>
        <taxon>Bartonella</taxon>
    </lineage>
</organism>
<dbReference type="SUPFAM" id="SSF55931">
    <property type="entry name" value="Glutamine synthetase/guanido kinase"/>
    <property type="match status" value="1"/>
</dbReference>
<evidence type="ECO:0000256" key="1">
    <source>
        <dbReference type="ARBA" id="ARBA00005006"/>
    </source>
</evidence>
<dbReference type="GO" id="GO:0006750">
    <property type="term" value="P:glutathione biosynthetic process"/>
    <property type="evidence" value="ECO:0007669"/>
    <property type="project" value="UniProtKB-UniRule"/>
</dbReference>
<comment type="similarity">
    <text evidence="10">Belongs to the glutamate--cysteine ligase type 2 family. EgtA subfamily.</text>
</comment>
<keyword evidence="13" id="KW-1185">Reference proteome</keyword>
<protein>
    <recommendedName>
        <fullName evidence="10">Glutamate--cysteine ligase</fullName>
        <ecNumber evidence="10">6.3.2.2</ecNumber>
    </recommendedName>
</protein>
<dbReference type="RefSeq" id="WP_008040667.1">
    <property type="nucleotide sequence ID" value="NZ_JH725147.1"/>
</dbReference>
<evidence type="ECO:0000256" key="7">
    <source>
        <dbReference type="ARBA" id="ARBA00022840"/>
    </source>
</evidence>
<dbReference type="EMBL" id="AIMB01000008">
    <property type="protein sequence ID" value="EJF89378.1"/>
    <property type="molecule type" value="Genomic_DNA"/>
</dbReference>
<dbReference type="GO" id="GO:0005524">
    <property type="term" value="F:ATP binding"/>
    <property type="evidence" value="ECO:0007669"/>
    <property type="project" value="UniProtKB-UniRule"/>
</dbReference>
<dbReference type="InterPro" id="IPR011556">
    <property type="entry name" value="Glut_cys_lig_pln_type"/>
</dbReference>
<keyword evidence="7 10" id="KW-0067">ATP-binding</keyword>
<dbReference type="Proteomes" id="UP000008952">
    <property type="component" value="Unassembled WGS sequence"/>
</dbReference>
<comment type="function">
    <text evidence="10">Catalyzes the synthesis of gamma-glutamylcysteine (gamma-GC).</text>
</comment>
<dbReference type="GO" id="GO:0004357">
    <property type="term" value="F:glutamate-cysteine ligase activity"/>
    <property type="evidence" value="ECO:0007669"/>
    <property type="project" value="UniProtKB-UniRule"/>
</dbReference>
<reference evidence="12 13" key="1">
    <citation type="submission" date="2012-03" db="EMBL/GenBank/DDBJ databases">
        <title>The Genome Sequence of Bartonella tamiae Th239.</title>
        <authorList>
            <consortium name="The Broad Institute Genome Sequencing Platform"/>
            <consortium name="The Broad Institute Genome Sequencing Center for Infectious Disease"/>
            <person name="Feldgarden M."/>
            <person name="Kirby J."/>
            <person name="Kosoy M."/>
            <person name="Birtles R."/>
            <person name="Probert W.S."/>
            <person name="Chiaraviglio L."/>
            <person name="Young S.K."/>
            <person name="Zeng Q."/>
            <person name="Gargeya S."/>
            <person name="Fitzgerald M."/>
            <person name="Haas B."/>
            <person name="Abouelleil A."/>
            <person name="Alvarado L."/>
            <person name="Arachchi H.M."/>
            <person name="Berlin A."/>
            <person name="Chapman S.B."/>
            <person name="Gearin G."/>
            <person name="Goldberg J."/>
            <person name="Griggs A."/>
            <person name="Gujja S."/>
            <person name="Hansen M."/>
            <person name="Heiman D."/>
            <person name="Howarth C."/>
            <person name="Larimer J."/>
            <person name="Lui A."/>
            <person name="MacDonald P.J.P."/>
            <person name="McCowen C."/>
            <person name="Montmayeur A."/>
            <person name="Murphy C."/>
            <person name="Neiman D."/>
            <person name="Pearson M."/>
            <person name="Priest M."/>
            <person name="Roberts A."/>
            <person name="Saif S."/>
            <person name="Shea T."/>
            <person name="Sisk P."/>
            <person name="Stolte C."/>
            <person name="Sykes S."/>
            <person name="Wortman J."/>
            <person name="Nusbaum C."/>
            <person name="Birren B."/>
        </authorList>
    </citation>
    <scope>NUCLEOTIDE SEQUENCE [LARGE SCALE GENOMIC DNA]</scope>
    <source>
        <strain evidence="12 13">Th239</strain>
    </source>
</reference>
<evidence type="ECO:0000256" key="8">
    <source>
        <dbReference type="ARBA" id="ARBA00022946"/>
    </source>
</evidence>
<evidence type="ECO:0000313" key="13">
    <source>
        <dbReference type="Proteomes" id="UP000008952"/>
    </source>
</evidence>
<keyword evidence="6 10" id="KW-0547">Nucleotide-binding</keyword>
<dbReference type="PATRIC" id="fig|1094558.3.peg.2067"/>
<dbReference type="InterPro" id="IPR035434">
    <property type="entry name" value="GCL_bact_plant"/>
</dbReference>
<dbReference type="STRING" id="1094558.ME5_01929"/>
<dbReference type="AlphaFoldDB" id="J0ZLS4"/>
<keyword evidence="5" id="KW-0317">Glutathione biosynthesis</keyword>
<comment type="subunit">
    <text evidence="3">Homodimer or monomer when oxidized or reduced, respectively.</text>
</comment>
<comment type="pathway">
    <text evidence="1">Sulfur metabolism; glutathione biosynthesis; glutathione from L-cysteine and L-glutamate: step 1/2.</text>
</comment>
<comment type="catalytic activity">
    <reaction evidence="10">
        <text>L-cysteine + L-glutamate + ATP = gamma-L-glutamyl-L-cysteine + ADP + phosphate + H(+)</text>
        <dbReference type="Rhea" id="RHEA:13285"/>
        <dbReference type="ChEBI" id="CHEBI:15378"/>
        <dbReference type="ChEBI" id="CHEBI:29985"/>
        <dbReference type="ChEBI" id="CHEBI:30616"/>
        <dbReference type="ChEBI" id="CHEBI:35235"/>
        <dbReference type="ChEBI" id="CHEBI:43474"/>
        <dbReference type="ChEBI" id="CHEBI:58173"/>
        <dbReference type="ChEBI" id="CHEBI:456216"/>
        <dbReference type="EC" id="6.3.2.2"/>
    </reaction>
</comment>
<evidence type="ECO:0000256" key="11">
    <source>
        <dbReference type="PIRSR" id="PIRSR017901-50"/>
    </source>
</evidence>
<dbReference type="PIRSF" id="PIRSF017901">
    <property type="entry name" value="GCL"/>
    <property type="match status" value="1"/>
</dbReference>
<evidence type="ECO:0000313" key="12">
    <source>
        <dbReference type="EMBL" id="EJF89378.1"/>
    </source>
</evidence>
<feature type="disulfide bond" evidence="11">
    <location>
        <begin position="114"/>
        <end position="335"/>
    </location>
</feature>
<dbReference type="PANTHER" id="PTHR34378">
    <property type="entry name" value="GLUTAMATE--CYSTEINE LIGASE, CHLOROPLASTIC"/>
    <property type="match status" value="1"/>
</dbReference>
<dbReference type="EC" id="6.3.2.2" evidence="10"/>
<evidence type="ECO:0000256" key="10">
    <source>
        <dbReference type="PIRNR" id="PIRNR017901"/>
    </source>
</evidence>
<evidence type="ECO:0000256" key="2">
    <source>
        <dbReference type="ARBA" id="ARBA00010253"/>
    </source>
</evidence>
<dbReference type="InterPro" id="IPR006336">
    <property type="entry name" value="GCS2"/>
</dbReference>
<evidence type="ECO:0000256" key="6">
    <source>
        <dbReference type="ARBA" id="ARBA00022741"/>
    </source>
</evidence>
<evidence type="ECO:0000256" key="3">
    <source>
        <dbReference type="ARBA" id="ARBA00011153"/>
    </source>
</evidence>
<dbReference type="Gene3D" id="3.30.590.20">
    <property type="match status" value="1"/>
</dbReference>
<keyword evidence="9 11" id="KW-1015">Disulfide bond</keyword>
<dbReference type="PANTHER" id="PTHR34378:SF1">
    <property type="entry name" value="GLUTAMATE--CYSTEINE LIGASE, CHLOROPLASTIC"/>
    <property type="match status" value="1"/>
</dbReference>
<dbReference type="InterPro" id="IPR014746">
    <property type="entry name" value="Gln_synth/guanido_kin_cat_dom"/>
</dbReference>
<evidence type="ECO:0000256" key="4">
    <source>
        <dbReference type="ARBA" id="ARBA00022598"/>
    </source>
</evidence>
<dbReference type="NCBIfam" id="TIGR01436">
    <property type="entry name" value="glu_cys_lig_pln"/>
    <property type="match status" value="1"/>
</dbReference>
<dbReference type="HOGENOM" id="CLU_026610_1_0_5"/>
<comment type="similarity">
    <text evidence="2">Belongs to the carboxylate-amine ligase family. Glutamate--cysteine ligase type 2 subfamily.</text>
</comment>
<evidence type="ECO:0000256" key="9">
    <source>
        <dbReference type="ARBA" id="ARBA00023157"/>
    </source>
</evidence>
<gene>
    <name evidence="12" type="ORF">ME5_01929</name>
</gene>
<accession>J0ZLS4</accession>